<dbReference type="Gene3D" id="2.170.140.10">
    <property type="entry name" value="Chitin binding domain"/>
    <property type="match status" value="1"/>
</dbReference>
<feature type="region of interest" description="Disordered" evidence="1">
    <location>
        <begin position="280"/>
        <end position="373"/>
    </location>
</feature>
<dbReference type="InterPro" id="IPR052976">
    <property type="entry name" value="Scoloptoxin-like"/>
</dbReference>
<keyword evidence="5" id="KW-1185">Reference proteome</keyword>
<feature type="compositionally biased region" description="Pro residues" evidence="1">
    <location>
        <begin position="343"/>
        <end position="353"/>
    </location>
</feature>
<name>A0A8K0D2J1_IGNLU</name>
<evidence type="ECO:0000256" key="1">
    <source>
        <dbReference type="SAM" id="MobiDB-lite"/>
    </source>
</evidence>
<dbReference type="PANTHER" id="PTHR22933">
    <property type="entry name" value="FI18007P1-RELATED"/>
    <property type="match status" value="1"/>
</dbReference>
<feature type="chain" id="PRO_5035427650" description="Chitin-binding type-2 domain-containing protein" evidence="2">
    <location>
        <begin position="20"/>
        <end position="406"/>
    </location>
</feature>
<feature type="region of interest" description="Disordered" evidence="1">
    <location>
        <begin position="146"/>
        <end position="268"/>
    </location>
</feature>
<dbReference type="EMBL" id="VTPC01006017">
    <property type="protein sequence ID" value="KAF2895338.1"/>
    <property type="molecule type" value="Genomic_DNA"/>
</dbReference>
<accession>A0A8K0D2J1</accession>
<protein>
    <recommendedName>
        <fullName evidence="3">Chitin-binding type-2 domain-containing protein</fullName>
    </recommendedName>
</protein>
<evidence type="ECO:0000259" key="3">
    <source>
        <dbReference type="PROSITE" id="PS50940"/>
    </source>
</evidence>
<dbReference type="Proteomes" id="UP000801492">
    <property type="component" value="Unassembled WGS sequence"/>
</dbReference>
<dbReference type="Pfam" id="PF01607">
    <property type="entry name" value="CBM_14"/>
    <property type="match status" value="1"/>
</dbReference>
<keyword evidence="2" id="KW-0732">Signal</keyword>
<feature type="signal peptide" evidence="2">
    <location>
        <begin position="1"/>
        <end position="19"/>
    </location>
</feature>
<organism evidence="4 5">
    <name type="scientific">Ignelater luminosus</name>
    <name type="common">Cucubano</name>
    <name type="synonym">Pyrophorus luminosus</name>
    <dbReference type="NCBI Taxonomy" id="2038154"/>
    <lineage>
        <taxon>Eukaryota</taxon>
        <taxon>Metazoa</taxon>
        <taxon>Ecdysozoa</taxon>
        <taxon>Arthropoda</taxon>
        <taxon>Hexapoda</taxon>
        <taxon>Insecta</taxon>
        <taxon>Pterygota</taxon>
        <taxon>Neoptera</taxon>
        <taxon>Endopterygota</taxon>
        <taxon>Coleoptera</taxon>
        <taxon>Polyphaga</taxon>
        <taxon>Elateriformia</taxon>
        <taxon>Elateroidea</taxon>
        <taxon>Elateridae</taxon>
        <taxon>Agrypninae</taxon>
        <taxon>Pyrophorini</taxon>
        <taxon>Ignelater</taxon>
    </lineage>
</organism>
<dbReference type="AlphaFoldDB" id="A0A8K0D2J1"/>
<feature type="compositionally biased region" description="Low complexity" evidence="1">
    <location>
        <begin position="177"/>
        <end position="226"/>
    </location>
</feature>
<sequence length="406" mass="46157">MIGVSVFIFIGIFAEWSSAQFLNNRPYPTYSLEQMPDTDFSCRDKILGGYYADPETQCQMFHVCVKVAGVGVQDFRFLCPNGTAFDQDHQICADWEDVDCDATTLYYSSDNFDLYRIGSETDDDEYDSGNVNANQNEDRFQRRKVIRKQPTRRPDYNEDQTQRPGRPTGFVNNFAGSSYIPSTSRPSTTTTNYNDQYSSNNQRGRQRNRVNPQYNNADNFRNNGRNNYEDDGQYREPNTRRSNRFDETQYDDGSYNSKYEFDENAKSTKDDEFLKTAHSTNIASSRNEYLQTTKNNPPVSTTQKPRPFSVTPNSPKATDYTKSTSNASPSTQNSPRPTTNVSKPPPPPPPPQKPVQNNSGKAPEGGKKTKDASYDYAYYDSNVGGDHEYDIGVDIEKADKSKNKKQ</sequence>
<proteinExistence type="predicted"/>
<dbReference type="SUPFAM" id="SSF57625">
    <property type="entry name" value="Invertebrate chitin-binding proteins"/>
    <property type="match status" value="1"/>
</dbReference>
<dbReference type="InterPro" id="IPR002557">
    <property type="entry name" value="Chitin-bd_dom"/>
</dbReference>
<feature type="compositionally biased region" description="Basic and acidic residues" evidence="1">
    <location>
        <begin position="232"/>
        <end position="247"/>
    </location>
</feature>
<comment type="caution">
    <text evidence="4">The sequence shown here is derived from an EMBL/GenBank/DDBJ whole genome shotgun (WGS) entry which is preliminary data.</text>
</comment>
<feature type="region of interest" description="Disordered" evidence="1">
    <location>
        <begin position="120"/>
        <end position="139"/>
    </location>
</feature>
<evidence type="ECO:0000256" key="2">
    <source>
        <dbReference type="SAM" id="SignalP"/>
    </source>
</evidence>
<gene>
    <name evidence="4" type="ORF">ILUMI_10835</name>
</gene>
<dbReference type="PROSITE" id="PS50940">
    <property type="entry name" value="CHIT_BIND_II"/>
    <property type="match status" value="1"/>
</dbReference>
<reference evidence="4" key="1">
    <citation type="submission" date="2019-08" db="EMBL/GenBank/DDBJ databases">
        <title>The genome of the North American firefly Photinus pyralis.</title>
        <authorList>
            <consortium name="Photinus pyralis genome working group"/>
            <person name="Fallon T.R."/>
            <person name="Sander Lower S.E."/>
            <person name="Weng J.-K."/>
        </authorList>
    </citation>
    <scope>NUCLEOTIDE SEQUENCE</scope>
    <source>
        <strain evidence="4">TRF0915ILg1</strain>
        <tissue evidence="4">Whole body</tissue>
    </source>
</reference>
<dbReference type="InterPro" id="IPR036508">
    <property type="entry name" value="Chitin-bd_dom_sf"/>
</dbReference>
<feature type="compositionally biased region" description="Basic and acidic residues" evidence="1">
    <location>
        <begin position="364"/>
        <end position="373"/>
    </location>
</feature>
<dbReference type="SMART" id="SM00494">
    <property type="entry name" value="ChtBD2"/>
    <property type="match status" value="1"/>
</dbReference>
<evidence type="ECO:0000313" key="4">
    <source>
        <dbReference type="EMBL" id="KAF2895338.1"/>
    </source>
</evidence>
<dbReference type="GO" id="GO:0005576">
    <property type="term" value="C:extracellular region"/>
    <property type="evidence" value="ECO:0007669"/>
    <property type="project" value="InterPro"/>
</dbReference>
<dbReference type="GO" id="GO:0008061">
    <property type="term" value="F:chitin binding"/>
    <property type="evidence" value="ECO:0007669"/>
    <property type="project" value="InterPro"/>
</dbReference>
<feature type="compositionally biased region" description="Basic and acidic residues" evidence="1">
    <location>
        <begin position="259"/>
        <end position="268"/>
    </location>
</feature>
<dbReference type="OrthoDB" id="6434376at2759"/>
<feature type="compositionally biased region" description="Polar residues" evidence="1">
    <location>
        <begin position="280"/>
        <end position="336"/>
    </location>
</feature>
<evidence type="ECO:0000313" key="5">
    <source>
        <dbReference type="Proteomes" id="UP000801492"/>
    </source>
</evidence>
<dbReference type="PANTHER" id="PTHR22933:SF47">
    <property type="entry name" value="CPAP1-I"/>
    <property type="match status" value="1"/>
</dbReference>
<feature type="domain" description="Chitin-binding type-2" evidence="3">
    <location>
        <begin position="39"/>
        <end position="102"/>
    </location>
</feature>